<evidence type="ECO:0000313" key="2">
    <source>
        <dbReference type="Proteomes" id="UP000579281"/>
    </source>
</evidence>
<dbReference type="Proteomes" id="UP000579281">
    <property type="component" value="Unassembled WGS sequence"/>
</dbReference>
<gene>
    <name evidence="1" type="ORF">HNQ80_001247</name>
</gene>
<dbReference type="RefSeq" id="WP_184309194.1">
    <property type="nucleotide sequence ID" value="NZ_JACHEN010000005.1"/>
</dbReference>
<name>A0A841KSN7_9FIRM</name>
<sequence>MKKRGWSIMLSLIICLGMTMNVFGETLHYEKEDDTTNSLLLQKTSIDMDKQLRETLESLKAEQASHASEDGEFQLMAPAPPLTYLQVYAAISSKHPTYEYFSENQLSSIEDHGGDEMYIVTVELGYGHTQFAKMGNVLLNVVQSEAIDLDNDSIIDGWFYWWDASSYESGNFTYQNTSSNYPWNTMSDAIYIK</sequence>
<dbReference type="AlphaFoldDB" id="A0A841KSN7"/>
<evidence type="ECO:0000313" key="1">
    <source>
        <dbReference type="EMBL" id="MBB6215158.1"/>
    </source>
</evidence>
<keyword evidence="2" id="KW-1185">Reference proteome</keyword>
<comment type="caution">
    <text evidence="1">The sequence shown here is derived from an EMBL/GenBank/DDBJ whole genome shotgun (WGS) entry which is preliminary data.</text>
</comment>
<dbReference type="EMBL" id="JACHEN010000005">
    <property type="protein sequence ID" value="MBB6215158.1"/>
    <property type="molecule type" value="Genomic_DNA"/>
</dbReference>
<accession>A0A841KSN7</accession>
<proteinExistence type="predicted"/>
<dbReference type="InterPro" id="IPR032624">
    <property type="entry name" value="DUF4879"/>
</dbReference>
<reference evidence="1 2" key="1">
    <citation type="submission" date="2020-08" db="EMBL/GenBank/DDBJ databases">
        <title>Genomic Encyclopedia of Type Strains, Phase IV (KMG-IV): sequencing the most valuable type-strain genomes for metagenomic binning, comparative biology and taxonomic classification.</title>
        <authorList>
            <person name="Goeker M."/>
        </authorList>
    </citation>
    <scope>NUCLEOTIDE SEQUENCE [LARGE SCALE GENOMIC DNA]</scope>
    <source>
        <strain evidence="1 2">DSM 103526</strain>
    </source>
</reference>
<protein>
    <recommendedName>
        <fullName evidence="3">DUF4879 domain-containing protein</fullName>
    </recommendedName>
</protein>
<dbReference type="Gene3D" id="2.60.40.2870">
    <property type="match status" value="1"/>
</dbReference>
<evidence type="ECO:0008006" key="3">
    <source>
        <dbReference type="Google" id="ProtNLM"/>
    </source>
</evidence>
<dbReference type="Pfam" id="PF16219">
    <property type="entry name" value="DUF4879"/>
    <property type="match status" value="1"/>
</dbReference>
<organism evidence="1 2">
    <name type="scientific">Anaerosolibacter carboniphilus</name>
    <dbReference type="NCBI Taxonomy" id="1417629"/>
    <lineage>
        <taxon>Bacteria</taxon>
        <taxon>Bacillati</taxon>
        <taxon>Bacillota</taxon>
        <taxon>Clostridia</taxon>
        <taxon>Peptostreptococcales</taxon>
        <taxon>Thermotaleaceae</taxon>
        <taxon>Anaerosolibacter</taxon>
    </lineage>
</organism>